<comment type="similarity">
    <text evidence="3 9">Belongs to the gamma-glutamyltransferase family.</text>
</comment>
<name>A0ABS5W6D4_9SPHN</name>
<dbReference type="EC" id="3.4.19.13" evidence="9"/>
<dbReference type="Pfam" id="PF01019">
    <property type="entry name" value="G_glu_transpept"/>
    <property type="match status" value="1"/>
</dbReference>
<evidence type="ECO:0000256" key="1">
    <source>
        <dbReference type="ARBA" id="ARBA00001049"/>
    </source>
</evidence>
<dbReference type="Proteomes" id="UP000811255">
    <property type="component" value="Unassembled WGS sequence"/>
</dbReference>
<comment type="catalytic activity">
    <reaction evidence="1 9">
        <text>an S-substituted glutathione + H2O = an S-substituted L-cysteinylglycine + L-glutamate</text>
        <dbReference type="Rhea" id="RHEA:59468"/>
        <dbReference type="ChEBI" id="CHEBI:15377"/>
        <dbReference type="ChEBI" id="CHEBI:29985"/>
        <dbReference type="ChEBI" id="CHEBI:90779"/>
        <dbReference type="ChEBI" id="CHEBI:143103"/>
        <dbReference type="EC" id="3.4.19.13"/>
    </reaction>
</comment>
<protein>
    <recommendedName>
        <fullName evidence="9">Glutathione hydrolase proenzyme</fullName>
        <ecNumber evidence="9">2.3.2.2</ecNumber>
        <ecNumber evidence="9">3.4.19.13</ecNumber>
    </recommendedName>
    <component>
        <recommendedName>
            <fullName evidence="9">Glutathione hydrolase large chain</fullName>
        </recommendedName>
    </component>
    <component>
        <recommendedName>
            <fullName evidence="9">Glutathione hydrolase small chain</fullName>
        </recommendedName>
    </component>
</protein>
<keyword evidence="11" id="KW-0732">Signal</keyword>
<comment type="catalytic activity">
    <reaction evidence="2 9">
        <text>glutathione + H2O = L-cysteinylglycine + L-glutamate</text>
        <dbReference type="Rhea" id="RHEA:28807"/>
        <dbReference type="ChEBI" id="CHEBI:15377"/>
        <dbReference type="ChEBI" id="CHEBI:29985"/>
        <dbReference type="ChEBI" id="CHEBI:57925"/>
        <dbReference type="ChEBI" id="CHEBI:61694"/>
        <dbReference type="EC" id="3.4.19.13"/>
    </reaction>
</comment>
<proteinExistence type="inferred from homology"/>
<keyword evidence="6 9" id="KW-0865">Zymogen</keyword>
<dbReference type="RefSeq" id="WP_214537017.1">
    <property type="nucleotide sequence ID" value="NZ_JAHFVK010000002.1"/>
</dbReference>
<evidence type="ECO:0000313" key="13">
    <source>
        <dbReference type="Proteomes" id="UP000811255"/>
    </source>
</evidence>
<dbReference type="PRINTS" id="PR01210">
    <property type="entry name" value="GGTRANSPTASE"/>
</dbReference>
<dbReference type="NCBIfam" id="TIGR00066">
    <property type="entry name" value="g_glut_trans"/>
    <property type="match status" value="1"/>
</dbReference>
<comment type="pathway">
    <text evidence="9">Sulfur metabolism; glutathione metabolism.</text>
</comment>
<evidence type="ECO:0000256" key="10">
    <source>
        <dbReference type="SAM" id="MobiDB-lite"/>
    </source>
</evidence>
<sequence>MPNRLLIPLAALLLGACATVPAPAKEPETATAGVVSAADPRAAEAGVAMLRQGGSATDAAIATMLALTVVEPQSSGIGGGGFMMHSSSNGEIETLDGRESAPSGADPQWFLDAEGKPLSFMTAVISGLSVGVPGNVSLAAQAHERYGKLPWATLFQPAIKLARDGWVLSERGRQFLVQSKNRAAHQPEGLTIFYDASGEALPVGTVLHNPALAETLQRLAEQGPEWFYSGANAAQIAAEVAAETPRPGAMTVADVAAYQAKDRPELCGPYRGYRICGMGPPSSGATTVYAILKQLERFDLGALGKDSPVFWHLFAESQRLAFADRERYLADPDFVSVPAEGLMEPDYLAGRGALIDPNSTLAQVTAGTPRGLALAPPDGAEPEEHGTSHFVAVDREGSAVSYTSTVEGSFGSGIMVGGYYLNNELTDFSFVPTVDGRPVANRVEGGKRPRSSMAPTLVYDAQDKLVLVVGAAGGATIPVQVARALIGVIDFGLPLDQAIALPVLFAPGDQLSAEEGSALVPMIPQLQALGHVQIATRSLPLKTNGAQRTATGWAGAADPRSEGTAIGE</sequence>
<keyword evidence="7 9" id="KW-0012">Acyltransferase</keyword>
<evidence type="ECO:0000256" key="8">
    <source>
        <dbReference type="ARBA" id="ARBA00047417"/>
    </source>
</evidence>
<keyword evidence="13" id="KW-1185">Reference proteome</keyword>
<dbReference type="InterPro" id="IPR043138">
    <property type="entry name" value="GGT_lsub"/>
</dbReference>
<dbReference type="Gene3D" id="1.10.246.130">
    <property type="match status" value="1"/>
</dbReference>
<feature type="region of interest" description="Disordered" evidence="10">
    <location>
        <begin position="549"/>
        <end position="568"/>
    </location>
</feature>
<dbReference type="InterPro" id="IPR000101">
    <property type="entry name" value="GGT_peptidase"/>
</dbReference>
<comment type="PTM">
    <text evidence="9">Cleaved by autocatalysis into a large and a small subunit.</text>
</comment>
<dbReference type="EMBL" id="JAHFVK010000002">
    <property type="protein sequence ID" value="MBT2135306.1"/>
    <property type="molecule type" value="Genomic_DNA"/>
</dbReference>
<dbReference type="SUPFAM" id="SSF56235">
    <property type="entry name" value="N-terminal nucleophile aminohydrolases (Ntn hydrolases)"/>
    <property type="match status" value="1"/>
</dbReference>
<comment type="caution">
    <text evidence="12">The sequence shown here is derived from an EMBL/GenBank/DDBJ whole genome shotgun (WGS) entry which is preliminary data.</text>
</comment>
<keyword evidence="9" id="KW-0317">Glutathione biosynthesis</keyword>
<keyword evidence="4 9" id="KW-0808">Transferase</keyword>
<evidence type="ECO:0000256" key="6">
    <source>
        <dbReference type="ARBA" id="ARBA00023145"/>
    </source>
</evidence>
<feature type="chain" id="PRO_5045049668" description="Glutathione hydrolase proenzyme" evidence="11">
    <location>
        <begin position="25"/>
        <end position="568"/>
    </location>
</feature>
<evidence type="ECO:0000256" key="7">
    <source>
        <dbReference type="ARBA" id="ARBA00023315"/>
    </source>
</evidence>
<evidence type="ECO:0000256" key="3">
    <source>
        <dbReference type="ARBA" id="ARBA00009381"/>
    </source>
</evidence>
<organism evidence="12 13">
    <name type="scientific">Croceibacterium selenioxidans</name>
    <dbReference type="NCBI Taxonomy" id="2838833"/>
    <lineage>
        <taxon>Bacteria</taxon>
        <taxon>Pseudomonadati</taxon>
        <taxon>Pseudomonadota</taxon>
        <taxon>Alphaproteobacteria</taxon>
        <taxon>Sphingomonadales</taxon>
        <taxon>Erythrobacteraceae</taxon>
        <taxon>Croceibacterium</taxon>
    </lineage>
</organism>
<dbReference type="Gene3D" id="3.60.20.40">
    <property type="match status" value="1"/>
</dbReference>
<comment type="subunit">
    <text evidence="9">This enzyme consists of two polypeptide chains, which are synthesized in precursor form from a single polypeptide.</text>
</comment>
<dbReference type="PANTHER" id="PTHR43199:SF1">
    <property type="entry name" value="GLUTATHIONE HYDROLASE PROENZYME"/>
    <property type="match status" value="1"/>
</dbReference>
<dbReference type="InterPro" id="IPR043137">
    <property type="entry name" value="GGT_ssub_C"/>
</dbReference>
<dbReference type="PANTHER" id="PTHR43199">
    <property type="entry name" value="GLUTATHIONE HYDROLASE"/>
    <property type="match status" value="1"/>
</dbReference>
<evidence type="ECO:0000256" key="4">
    <source>
        <dbReference type="ARBA" id="ARBA00022679"/>
    </source>
</evidence>
<reference evidence="12 13" key="1">
    <citation type="submission" date="2021-05" db="EMBL/GenBank/DDBJ databases">
        <title>Croceibacterium sp. LX-88 genome sequence.</title>
        <authorList>
            <person name="Luo X."/>
        </authorList>
    </citation>
    <scope>NUCLEOTIDE SEQUENCE [LARGE SCALE GENOMIC DNA]</scope>
    <source>
        <strain evidence="12 13">LX-88</strain>
    </source>
</reference>
<keyword evidence="5 9" id="KW-0378">Hydrolase</keyword>
<evidence type="ECO:0000256" key="2">
    <source>
        <dbReference type="ARBA" id="ARBA00001089"/>
    </source>
</evidence>
<feature type="signal peptide" evidence="11">
    <location>
        <begin position="1"/>
        <end position="24"/>
    </location>
</feature>
<dbReference type="InterPro" id="IPR029055">
    <property type="entry name" value="Ntn_hydrolases_N"/>
</dbReference>
<evidence type="ECO:0000256" key="11">
    <source>
        <dbReference type="SAM" id="SignalP"/>
    </source>
</evidence>
<evidence type="ECO:0000313" key="12">
    <source>
        <dbReference type="EMBL" id="MBT2135306.1"/>
    </source>
</evidence>
<dbReference type="GO" id="GO:0103068">
    <property type="term" value="F:leukotriene C4 gamma-glutamyl transferase activity"/>
    <property type="evidence" value="ECO:0007669"/>
    <property type="project" value="UniProtKB-EC"/>
</dbReference>
<evidence type="ECO:0000256" key="5">
    <source>
        <dbReference type="ARBA" id="ARBA00022801"/>
    </source>
</evidence>
<evidence type="ECO:0000256" key="9">
    <source>
        <dbReference type="RuleBase" id="RU368036"/>
    </source>
</evidence>
<comment type="catalytic activity">
    <reaction evidence="8 9">
        <text>an N-terminal (5-L-glutamyl)-[peptide] + an alpha-amino acid = 5-L-glutamyl amino acid + an N-terminal L-alpha-aminoacyl-[peptide]</text>
        <dbReference type="Rhea" id="RHEA:23904"/>
        <dbReference type="Rhea" id="RHEA-COMP:9780"/>
        <dbReference type="Rhea" id="RHEA-COMP:9795"/>
        <dbReference type="ChEBI" id="CHEBI:77644"/>
        <dbReference type="ChEBI" id="CHEBI:78597"/>
        <dbReference type="ChEBI" id="CHEBI:78599"/>
        <dbReference type="ChEBI" id="CHEBI:78608"/>
        <dbReference type="EC" id="2.3.2.2"/>
    </reaction>
</comment>
<dbReference type="PROSITE" id="PS51257">
    <property type="entry name" value="PROKAR_LIPOPROTEIN"/>
    <property type="match status" value="1"/>
</dbReference>
<dbReference type="EC" id="2.3.2.2" evidence="9"/>
<gene>
    <name evidence="12" type="primary">ggt</name>
    <name evidence="12" type="ORF">KK137_13290</name>
</gene>
<accession>A0ABS5W6D4</accession>
<dbReference type="InterPro" id="IPR051792">
    <property type="entry name" value="GGT_bact"/>
</dbReference>